<evidence type="ECO:0000313" key="3">
    <source>
        <dbReference type="Proteomes" id="UP000218231"/>
    </source>
</evidence>
<evidence type="ECO:0000256" key="1">
    <source>
        <dbReference type="SAM" id="SignalP"/>
    </source>
</evidence>
<organism evidence="2 3">
    <name type="scientific">Diploscapter pachys</name>
    <dbReference type="NCBI Taxonomy" id="2018661"/>
    <lineage>
        <taxon>Eukaryota</taxon>
        <taxon>Metazoa</taxon>
        <taxon>Ecdysozoa</taxon>
        <taxon>Nematoda</taxon>
        <taxon>Chromadorea</taxon>
        <taxon>Rhabditida</taxon>
        <taxon>Rhabditina</taxon>
        <taxon>Rhabditomorpha</taxon>
        <taxon>Rhabditoidea</taxon>
        <taxon>Rhabditidae</taxon>
        <taxon>Diploscapter</taxon>
    </lineage>
</organism>
<comment type="caution">
    <text evidence="2">The sequence shown here is derived from an EMBL/GenBank/DDBJ whole genome shotgun (WGS) entry which is preliminary data.</text>
</comment>
<dbReference type="AlphaFoldDB" id="A0A2A2JTL3"/>
<dbReference type="EMBL" id="LIAE01010222">
    <property type="protein sequence ID" value="PAV65096.1"/>
    <property type="molecule type" value="Genomic_DNA"/>
</dbReference>
<keyword evidence="3" id="KW-1185">Reference proteome</keyword>
<accession>A0A2A2JTL3</accession>
<reference evidence="2 3" key="1">
    <citation type="journal article" date="2017" name="Curr. Biol.">
        <title>Genome architecture and evolution of a unichromosomal asexual nematode.</title>
        <authorList>
            <person name="Fradin H."/>
            <person name="Zegar C."/>
            <person name="Gutwein M."/>
            <person name="Lucas J."/>
            <person name="Kovtun M."/>
            <person name="Corcoran D."/>
            <person name="Baugh L.R."/>
            <person name="Kiontke K."/>
            <person name="Gunsalus K."/>
            <person name="Fitch D.H."/>
            <person name="Piano F."/>
        </authorList>
    </citation>
    <scope>NUCLEOTIDE SEQUENCE [LARGE SCALE GENOMIC DNA]</scope>
    <source>
        <strain evidence="2">PF1309</strain>
    </source>
</reference>
<feature type="signal peptide" evidence="1">
    <location>
        <begin position="1"/>
        <end position="19"/>
    </location>
</feature>
<gene>
    <name evidence="2" type="ORF">WR25_20209</name>
</gene>
<name>A0A2A2JTL3_9BILA</name>
<proteinExistence type="predicted"/>
<evidence type="ECO:0000313" key="2">
    <source>
        <dbReference type="EMBL" id="PAV65096.1"/>
    </source>
</evidence>
<feature type="chain" id="PRO_5012923291" evidence="1">
    <location>
        <begin position="20"/>
        <end position="139"/>
    </location>
</feature>
<sequence length="139" mass="14986">MFFILLILAVGIFAQGPSGQSKEHLARTCGTFAFNGTNWKQWDGKCKGPDGKVFSPSDFRLTPISVINLAASSGGDSCTLEWTCSDTSSSLKGCIDIVQFKGKQTCLWDPVKSGQKFPTPFAFNPKEIGIFIASACAHK</sequence>
<keyword evidence="1" id="KW-0732">Signal</keyword>
<dbReference type="Proteomes" id="UP000218231">
    <property type="component" value="Unassembled WGS sequence"/>
</dbReference>
<protein>
    <submittedName>
        <fullName evidence="2">Uncharacterized protein</fullName>
    </submittedName>
</protein>